<dbReference type="Proteomes" id="UP000198508">
    <property type="component" value="Unassembled WGS sequence"/>
</dbReference>
<dbReference type="Gene3D" id="1.10.260.40">
    <property type="entry name" value="lambda repressor-like DNA-binding domains"/>
    <property type="match status" value="1"/>
</dbReference>
<proteinExistence type="predicted"/>
<dbReference type="CDD" id="cd00093">
    <property type="entry name" value="HTH_XRE"/>
    <property type="match status" value="1"/>
</dbReference>
<organism evidence="2 3">
    <name type="scientific">Enterocloster lavalensis</name>
    <dbReference type="NCBI Taxonomy" id="460384"/>
    <lineage>
        <taxon>Bacteria</taxon>
        <taxon>Bacillati</taxon>
        <taxon>Bacillota</taxon>
        <taxon>Clostridia</taxon>
        <taxon>Lachnospirales</taxon>
        <taxon>Lachnospiraceae</taxon>
        <taxon>Enterocloster</taxon>
    </lineage>
</organism>
<name>A0A1I0JMJ4_9FIRM</name>
<evidence type="ECO:0000313" key="3">
    <source>
        <dbReference type="Proteomes" id="UP000198508"/>
    </source>
</evidence>
<dbReference type="GO" id="GO:0003677">
    <property type="term" value="F:DNA binding"/>
    <property type="evidence" value="ECO:0007669"/>
    <property type="project" value="InterPro"/>
</dbReference>
<feature type="domain" description="HTH cro/C1-type" evidence="1">
    <location>
        <begin position="7"/>
        <end position="59"/>
    </location>
</feature>
<dbReference type="SUPFAM" id="SSF47413">
    <property type="entry name" value="lambda repressor-like DNA-binding domains"/>
    <property type="match status" value="1"/>
</dbReference>
<dbReference type="SMART" id="SM00530">
    <property type="entry name" value="HTH_XRE"/>
    <property type="match status" value="1"/>
</dbReference>
<dbReference type="EMBL" id="FOIM01000032">
    <property type="protein sequence ID" value="SEU11659.1"/>
    <property type="molecule type" value="Genomic_DNA"/>
</dbReference>
<dbReference type="InterPro" id="IPR001387">
    <property type="entry name" value="Cro/C1-type_HTH"/>
</dbReference>
<sequence length="61" mass="6795">MVLYDNIKLLCTKKGVSVGSVEKALKFSNGSICKWNENEPGIRKVQKVADYLGVPIEKLLE</sequence>
<dbReference type="PROSITE" id="PS50943">
    <property type="entry name" value="HTH_CROC1"/>
    <property type="match status" value="1"/>
</dbReference>
<protein>
    <recommendedName>
        <fullName evidence="1">HTH cro/C1-type domain-containing protein</fullName>
    </recommendedName>
</protein>
<evidence type="ECO:0000313" key="2">
    <source>
        <dbReference type="EMBL" id="SEU11659.1"/>
    </source>
</evidence>
<evidence type="ECO:0000259" key="1">
    <source>
        <dbReference type="PROSITE" id="PS50943"/>
    </source>
</evidence>
<gene>
    <name evidence="2" type="ORF">SAMN05216313_13262</name>
</gene>
<dbReference type="STRING" id="460384.SAMN05216313_13262"/>
<reference evidence="3" key="1">
    <citation type="submission" date="2016-10" db="EMBL/GenBank/DDBJ databases">
        <authorList>
            <person name="Varghese N."/>
            <person name="Submissions S."/>
        </authorList>
    </citation>
    <scope>NUCLEOTIDE SEQUENCE [LARGE SCALE GENOMIC DNA]</scope>
    <source>
        <strain evidence="3">NLAE-zl-G277</strain>
    </source>
</reference>
<keyword evidence="3" id="KW-1185">Reference proteome</keyword>
<dbReference type="AlphaFoldDB" id="A0A1I0JMJ4"/>
<dbReference type="InterPro" id="IPR010982">
    <property type="entry name" value="Lambda_DNA-bd_dom_sf"/>
</dbReference>
<accession>A0A1I0JMJ4</accession>